<feature type="transmembrane region" description="Helical" evidence="1">
    <location>
        <begin position="144"/>
        <end position="167"/>
    </location>
</feature>
<dbReference type="OrthoDB" id="165999at2"/>
<reference evidence="3 4" key="1">
    <citation type="submission" date="2015-07" db="EMBL/GenBank/DDBJ databases">
        <title>Genome sequence of Leptolinea tardivitalis DSM 16556.</title>
        <authorList>
            <person name="Hemp J."/>
            <person name="Ward L.M."/>
            <person name="Pace L.A."/>
            <person name="Fischer W.W."/>
        </authorList>
    </citation>
    <scope>NUCLEOTIDE SEQUENCE [LARGE SCALE GENOMIC DNA]</scope>
    <source>
        <strain evidence="3 4">YMTK-2</strain>
    </source>
</reference>
<dbReference type="Pfam" id="PF12158">
    <property type="entry name" value="DUF3592"/>
    <property type="match status" value="1"/>
</dbReference>
<keyword evidence="1" id="KW-0812">Transmembrane</keyword>
<evidence type="ECO:0000259" key="2">
    <source>
        <dbReference type="Pfam" id="PF12158"/>
    </source>
</evidence>
<name>A0A0P6XB30_9CHLR</name>
<dbReference type="RefSeq" id="WP_062420539.1">
    <property type="nucleotide sequence ID" value="NZ_BBYA01000002.1"/>
</dbReference>
<evidence type="ECO:0000256" key="1">
    <source>
        <dbReference type="SAM" id="Phobius"/>
    </source>
</evidence>
<keyword evidence="1" id="KW-0472">Membrane</keyword>
<comment type="caution">
    <text evidence="3">The sequence shown here is derived from an EMBL/GenBank/DDBJ whole genome shotgun (WGS) entry which is preliminary data.</text>
</comment>
<accession>A0A0P6XB30</accession>
<protein>
    <recommendedName>
        <fullName evidence="2">DUF3592 domain-containing protein</fullName>
    </recommendedName>
</protein>
<dbReference type="AlphaFoldDB" id="A0A0P6XB30"/>
<proteinExistence type="predicted"/>
<dbReference type="STRING" id="229920.ADM99_10705"/>
<feature type="transmembrane region" description="Helical" evidence="1">
    <location>
        <begin position="6"/>
        <end position="27"/>
    </location>
</feature>
<evidence type="ECO:0000313" key="3">
    <source>
        <dbReference type="EMBL" id="KPL71872.1"/>
    </source>
</evidence>
<keyword evidence="4" id="KW-1185">Reference proteome</keyword>
<organism evidence="3 4">
    <name type="scientific">Leptolinea tardivitalis</name>
    <dbReference type="NCBI Taxonomy" id="229920"/>
    <lineage>
        <taxon>Bacteria</taxon>
        <taxon>Bacillati</taxon>
        <taxon>Chloroflexota</taxon>
        <taxon>Anaerolineae</taxon>
        <taxon>Anaerolineales</taxon>
        <taxon>Anaerolineaceae</taxon>
        <taxon>Leptolinea</taxon>
    </lineage>
</organism>
<feature type="domain" description="DUF3592" evidence="2">
    <location>
        <begin position="60"/>
        <end position="137"/>
    </location>
</feature>
<dbReference type="EMBL" id="LGCK01000010">
    <property type="protein sequence ID" value="KPL71872.1"/>
    <property type="molecule type" value="Genomic_DNA"/>
</dbReference>
<keyword evidence="1" id="KW-1133">Transmembrane helix</keyword>
<sequence>MVQNIVLALVFGGMFTLVFGGIGFFLLSQYRKAQQEVDESQGWPEIAAEITFSEIGEHTPSRFEDQDRSTTYEPIIHYKYSVNGVDYEGKRIGFTAGGSISGTKGYAERFIKRYPVGKIVTAYYDRRKPSESVLEKNIQSQGGLISITVISLILGLVSLVITIWVIIRQLIS</sequence>
<gene>
    <name evidence="3" type="ORF">ADM99_10705</name>
</gene>
<evidence type="ECO:0000313" key="4">
    <source>
        <dbReference type="Proteomes" id="UP000050430"/>
    </source>
</evidence>
<dbReference type="Proteomes" id="UP000050430">
    <property type="component" value="Unassembled WGS sequence"/>
</dbReference>
<dbReference type="InterPro" id="IPR021994">
    <property type="entry name" value="DUF3592"/>
</dbReference>